<organism evidence="1 2">
    <name type="scientific">Musa balbisiana</name>
    <name type="common">Banana</name>
    <dbReference type="NCBI Taxonomy" id="52838"/>
    <lineage>
        <taxon>Eukaryota</taxon>
        <taxon>Viridiplantae</taxon>
        <taxon>Streptophyta</taxon>
        <taxon>Embryophyta</taxon>
        <taxon>Tracheophyta</taxon>
        <taxon>Spermatophyta</taxon>
        <taxon>Magnoliopsida</taxon>
        <taxon>Liliopsida</taxon>
        <taxon>Zingiberales</taxon>
        <taxon>Musaceae</taxon>
        <taxon>Musa</taxon>
    </lineage>
</organism>
<reference evidence="1 2" key="1">
    <citation type="journal article" date="2019" name="Nat. Plants">
        <title>Genome sequencing of Musa balbisiana reveals subgenome evolution and function divergence in polyploid bananas.</title>
        <authorList>
            <person name="Yao X."/>
        </authorList>
    </citation>
    <scope>NUCLEOTIDE SEQUENCE [LARGE SCALE GENOMIC DNA]</scope>
    <source>
        <strain evidence="2">cv. DH-PKW</strain>
        <tissue evidence="1">Leaves</tissue>
    </source>
</reference>
<proteinExistence type="predicted"/>
<dbReference type="Proteomes" id="UP000317650">
    <property type="component" value="Chromosome 11"/>
</dbReference>
<dbReference type="AlphaFoldDB" id="A0A4V4H5R1"/>
<gene>
    <name evidence="1" type="ORF">C4D60_Mb11t23200</name>
</gene>
<protein>
    <submittedName>
        <fullName evidence="1">Uncharacterized protein</fullName>
    </submittedName>
</protein>
<evidence type="ECO:0000313" key="2">
    <source>
        <dbReference type="Proteomes" id="UP000317650"/>
    </source>
</evidence>
<dbReference type="EMBL" id="PYDT01000007">
    <property type="protein sequence ID" value="THU57006.1"/>
    <property type="molecule type" value="Genomic_DNA"/>
</dbReference>
<evidence type="ECO:0000313" key="1">
    <source>
        <dbReference type="EMBL" id="THU57006.1"/>
    </source>
</evidence>
<sequence length="77" mass="8272">MDLLPGIIADQKNAALKVILVLLSPWSSFPELLLQPLPGTCQAADQVSEYQNLAASKKYLPSQSASVNLANGHCQDH</sequence>
<accession>A0A4V4H5R1</accession>
<name>A0A4V4H5R1_MUSBA</name>
<comment type="caution">
    <text evidence="1">The sequence shown here is derived from an EMBL/GenBank/DDBJ whole genome shotgun (WGS) entry which is preliminary data.</text>
</comment>
<keyword evidence="2" id="KW-1185">Reference proteome</keyword>